<dbReference type="SUPFAM" id="SSF81606">
    <property type="entry name" value="PP2C-like"/>
    <property type="match status" value="1"/>
</dbReference>
<dbReference type="PANTHER" id="PTHR43156:SF2">
    <property type="entry name" value="STAGE II SPORULATION PROTEIN E"/>
    <property type="match status" value="1"/>
</dbReference>
<keyword evidence="5" id="KW-1185">Reference proteome</keyword>
<dbReference type="EMBL" id="JACJIA010000001">
    <property type="protein sequence ID" value="MBA8948748.1"/>
    <property type="molecule type" value="Genomic_DNA"/>
</dbReference>
<proteinExistence type="predicted"/>
<comment type="caution">
    <text evidence="4">The sequence shown here is derived from an EMBL/GenBank/DDBJ whole genome shotgun (WGS) entry which is preliminary data.</text>
</comment>
<evidence type="ECO:0000313" key="5">
    <source>
        <dbReference type="Proteomes" id="UP000572680"/>
    </source>
</evidence>
<dbReference type="PANTHER" id="PTHR43156">
    <property type="entry name" value="STAGE II SPORULATION PROTEIN E-RELATED"/>
    <property type="match status" value="1"/>
</dbReference>
<dbReference type="Gene3D" id="3.60.40.10">
    <property type="entry name" value="PPM-type phosphatase domain"/>
    <property type="match status" value="1"/>
</dbReference>
<dbReference type="SMART" id="SM00331">
    <property type="entry name" value="PP2C_SIG"/>
    <property type="match status" value="1"/>
</dbReference>
<evidence type="ECO:0000259" key="3">
    <source>
        <dbReference type="SMART" id="SM00331"/>
    </source>
</evidence>
<keyword evidence="1" id="KW-0378">Hydrolase</keyword>
<dbReference type="InterPro" id="IPR036457">
    <property type="entry name" value="PPM-type-like_dom_sf"/>
</dbReference>
<gene>
    <name evidence="4" type="ORF">HNR61_000346</name>
</gene>
<dbReference type="InterPro" id="IPR001932">
    <property type="entry name" value="PPM-type_phosphatase-like_dom"/>
</dbReference>
<dbReference type="Proteomes" id="UP000572680">
    <property type="component" value="Unassembled WGS sequence"/>
</dbReference>
<dbReference type="SUPFAM" id="SSF55781">
    <property type="entry name" value="GAF domain-like"/>
    <property type="match status" value="1"/>
</dbReference>
<name>A0A7W3QJB3_ACTNM</name>
<protein>
    <recommendedName>
        <fullName evidence="3">PPM-type phosphatase domain-containing protein</fullName>
    </recommendedName>
</protein>
<dbReference type="GO" id="GO:0016791">
    <property type="term" value="F:phosphatase activity"/>
    <property type="evidence" value="ECO:0007669"/>
    <property type="project" value="TreeGrafter"/>
</dbReference>
<dbReference type="InterPro" id="IPR029016">
    <property type="entry name" value="GAF-like_dom_sf"/>
</dbReference>
<dbReference type="Gene3D" id="3.30.450.40">
    <property type="match status" value="1"/>
</dbReference>
<reference evidence="4 5" key="1">
    <citation type="submission" date="2020-08" db="EMBL/GenBank/DDBJ databases">
        <title>Genomic Encyclopedia of Type Strains, Phase IV (KMG-IV): sequencing the most valuable type-strain genomes for metagenomic binning, comparative biology and taxonomic classification.</title>
        <authorList>
            <person name="Goeker M."/>
        </authorList>
    </citation>
    <scope>NUCLEOTIDE SEQUENCE [LARGE SCALE GENOMIC DNA]</scope>
    <source>
        <strain evidence="4 5">DSM 44197</strain>
    </source>
</reference>
<dbReference type="RefSeq" id="WP_182841342.1">
    <property type="nucleotide sequence ID" value="NZ_JACJIA010000001.1"/>
</dbReference>
<dbReference type="AlphaFoldDB" id="A0A7W3QJB3"/>
<dbReference type="InterPro" id="IPR052016">
    <property type="entry name" value="Bact_Sigma-Reg"/>
</dbReference>
<evidence type="ECO:0000256" key="1">
    <source>
        <dbReference type="ARBA" id="ARBA00022801"/>
    </source>
</evidence>
<evidence type="ECO:0000256" key="2">
    <source>
        <dbReference type="SAM" id="MobiDB-lite"/>
    </source>
</evidence>
<evidence type="ECO:0000313" key="4">
    <source>
        <dbReference type="EMBL" id="MBA8948748.1"/>
    </source>
</evidence>
<feature type="domain" description="PPM-type phosphatase" evidence="3">
    <location>
        <begin position="357"/>
        <end position="567"/>
    </location>
</feature>
<organism evidence="4 5">
    <name type="scientific">Actinomadura namibiensis</name>
    <dbReference type="NCBI Taxonomy" id="182080"/>
    <lineage>
        <taxon>Bacteria</taxon>
        <taxon>Bacillati</taxon>
        <taxon>Actinomycetota</taxon>
        <taxon>Actinomycetes</taxon>
        <taxon>Streptosporangiales</taxon>
        <taxon>Thermomonosporaceae</taxon>
        <taxon>Actinomadura</taxon>
    </lineage>
</organism>
<dbReference type="Pfam" id="PF07228">
    <property type="entry name" value="SpoIIE"/>
    <property type="match status" value="1"/>
</dbReference>
<accession>A0A7W3QJB3</accession>
<sequence length="591" mass="62757">MSEAGPVLRLDPPGPADRAHRPARAALAVLAAARRAGVPVAEQAVLVPAVLEAAGRHPAAALLVTLTGRGPGRRLRAEFHDEVRDGAGDAAPVAVCTAAAPEGAEADPGEDGPLADARGLLDLLAEQRSRLDWYHQELDRTDRGTLELHAELVQASERLRQAGEVQAHLLEAERQARATAESARARLSFLAHAGATLSASLDHAQILGRLHALLEAQQVARPNVWLDDGDRPLVPFAADGVPAPPRRPPEAARRAYLTGRAHHATPHPPLEVPELTGVAADTELLAVPLISRGRVFGVAAYAPVAAPFTADDVAVYGELTRVSAAALDNAMRYEYEHGVAQRLQEAMLTDLPAAGRLRFAARYLPAEAGLNVGGDWYDAFDRSDGHAVAAIGDVTGHGLRAATLMGQLRTALRAYALEAAAPDEVLTRMHRMLVQFQPDDLATALLLQVAPGGRLRWANAGHPPPLLRGPDGRVRVLRGSEPLLGAPVDPFAYRTRTAELVPGSTVLLYTDGLIERRERTLKVGLRRLCRVFAAATGGLEEVADAVLAEMLGDGVREDDTCLLLCGAVPARCEGRDDDGRDDGLRLASDPA</sequence>
<feature type="region of interest" description="Disordered" evidence="2">
    <location>
        <begin position="1"/>
        <end position="20"/>
    </location>
</feature>